<feature type="region of interest" description="Disordered" evidence="1">
    <location>
        <begin position="1"/>
        <end position="28"/>
    </location>
</feature>
<evidence type="ECO:0000259" key="2">
    <source>
        <dbReference type="Pfam" id="PF02617"/>
    </source>
</evidence>
<dbReference type="PANTHER" id="PTHR33473:SF19">
    <property type="entry name" value="ATP-DEPENDENT CLP PROTEASE ADAPTER PROTEIN CLPS"/>
    <property type="match status" value="1"/>
</dbReference>
<name>A0A381Z1Y4_9ZZZZ</name>
<gene>
    <name evidence="3" type="ORF">METZ01_LOCUS135687</name>
</gene>
<dbReference type="GO" id="GO:0030163">
    <property type="term" value="P:protein catabolic process"/>
    <property type="evidence" value="ECO:0007669"/>
    <property type="project" value="InterPro"/>
</dbReference>
<protein>
    <recommendedName>
        <fullName evidence="2">Adaptor protein ClpS core domain-containing protein</fullName>
    </recommendedName>
</protein>
<evidence type="ECO:0000256" key="1">
    <source>
        <dbReference type="SAM" id="MobiDB-lite"/>
    </source>
</evidence>
<proteinExistence type="inferred from homology"/>
<dbReference type="SUPFAM" id="SSF54736">
    <property type="entry name" value="ClpS-like"/>
    <property type="match status" value="1"/>
</dbReference>
<dbReference type="AlphaFoldDB" id="A0A381Z1Y4"/>
<dbReference type="HAMAP" id="MF_00302">
    <property type="entry name" value="ClpS"/>
    <property type="match status" value="1"/>
</dbReference>
<dbReference type="InterPro" id="IPR014719">
    <property type="entry name" value="Ribosomal_bL12_C/ClpS-like"/>
</dbReference>
<organism evidence="3">
    <name type="scientific">marine metagenome</name>
    <dbReference type="NCBI Taxonomy" id="408172"/>
    <lineage>
        <taxon>unclassified sequences</taxon>
        <taxon>metagenomes</taxon>
        <taxon>ecological metagenomes</taxon>
    </lineage>
</organism>
<dbReference type="Pfam" id="PF02617">
    <property type="entry name" value="ClpS"/>
    <property type="match status" value="1"/>
</dbReference>
<reference evidence="3" key="1">
    <citation type="submission" date="2018-05" db="EMBL/GenBank/DDBJ databases">
        <authorList>
            <person name="Lanie J.A."/>
            <person name="Ng W.-L."/>
            <person name="Kazmierczak K.M."/>
            <person name="Andrzejewski T.M."/>
            <person name="Davidsen T.M."/>
            <person name="Wayne K.J."/>
            <person name="Tettelin H."/>
            <person name="Glass J.I."/>
            <person name="Rusch D."/>
            <person name="Podicherti R."/>
            <person name="Tsui H.-C.T."/>
            <person name="Winkler M.E."/>
        </authorList>
    </citation>
    <scope>NUCLEOTIDE SEQUENCE</scope>
</reference>
<sequence>MKEDTTVIDRTGSNNGSDTIKKTKKPKPPRKYKVIYHNDDYTPMEFVTWSLMEFFNRTEVDAQSLTLEVHKLGSAIAGRYDHQIAEQKIWEVLSSARENEFPLQVTGERE</sequence>
<feature type="domain" description="Adaptor protein ClpS core" evidence="2">
    <location>
        <begin position="27"/>
        <end position="106"/>
    </location>
</feature>
<dbReference type="Gene3D" id="3.30.1390.10">
    <property type="match status" value="1"/>
</dbReference>
<dbReference type="EMBL" id="UINC01019547">
    <property type="protein sequence ID" value="SVA82833.1"/>
    <property type="molecule type" value="Genomic_DNA"/>
</dbReference>
<dbReference type="InterPro" id="IPR022935">
    <property type="entry name" value="ClpS"/>
</dbReference>
<dbReference type="GO" id="GO:0006508">
    <property type="term" value="P:proteolysis"/>
    <property type="evidence" value="ECO:0007669"/>
    <property type="project" value="InterPro"/>
</dbReference>
<accession>A0A381Z1Y4</accession>
<dbReference type="PANTHER" id="PTHR33473">
    <property type="entry name" value="ATP-DEPENDENT CLP PROTEASE ADAPTER PROTEIN CLPS1, CHLOROPLASTIC"/>
    <property type="match status" value="1"/>
</dbReference>
<evidence type="ECO:0000313" key="3">
    <source>
        <dbReference type="EMBL" id="SVA82833.1"/>
    </source>
</evidence>
<dbReference type="InterPro" id="IPR003769">
    <property type="entry name" value="ClpS_core"/>
</dbReference>